<comment type="similarity">
    <text evidence="2">Belongs to the acyl-CoA dehydrogenase family.</text>
</comment>
<dbReference type="Pfam" id="PF02770">
    <property type="entry name" value="Acyl-CoA_dh_M"/>
    <property type="match status" value="1"/>
</dbReference>
<comment type="subunit">
    <text evidence="3">Homodimer.</text>
</comment>
<dbReference type="InterPro" id="IPR050741">
    <property type="entry name" value="Acyl-CoA_dehydrogenase"/>
</dbReference>
<keyword evidence="5" id="KW-0274">FAD</keyword>
<sequence>MRTRPEHEFQILIGELREFIASEVVPQEHLLQAGDAKALQETTRALQRKAMARGFGAARTAREYGGLALSWEECCSYLEEAGRSFLGPAVLQCAPPTQPDIYALEKLGSPEQQQRYLEPLRTGDLHSCFAMTEPTPGVGSDPRMLSATAKRLPEGDWEINAHKWFITGAVRADVAIVVARTEGGVSWFLVDTDTPGYRLVRDVPTMEPFDAGGHGEITLTNCRVPASALIGEEGRGLEYAQLRLEGARLFHCMRFIGMASRAMDIAQEYASHRESYGVKLGEHQMVQSMIADAHIELYAARLMTRDVARMLDAGESIRHHSSMAKVFVSEVVCKVADSAVQICGALGISEDTPVSMIYRQMRPFRIYDGASEVHRSAIAKRALRHRICA</sequence>
<dbReference type="SUPFAM" id="SSF47203">
    <property type="entry name" value="Acyl-CoA dehydrogenase C-terminal domain-like"/>
    <property type="match status" value="1"/>
</dbReference>
<dbReference type="Proteomes" id="UP000037442">
    <property type="component" value="Unassembled WGS sequence"/>
</dbReference>
<evidence type="ECO:0000256" key="5">
    <source>
        <dbReference type="ARBA" id="ARBA00022827"/>
    </source>
</evidence>
<gene>
    <name evidence="10" type="ORF">GL58_05450</name>
</gene>
<dbReference type="InterPro" id="IPR013786">
    <property type="entry name" value="AcylCoA_DH/ox_N"/>
</dbReference>
<evidence type="ECO:0000256" key="6">
    <source>
        <dbReference type="ARBA" id="ARBA00023002"/>
    </source>
</evidence>
<evidence type="ECO:0000259" key="9">
    <source>
        <dbReference type="Pfam" id="PF02771"/>
    </source>
</evidence>
<dbReference type="GO" id="GO:0050660">
    <property type="term" value="F:flavin adenine dinucleotide binding"/>
    <property type="evidence" value="ECO:0007669"/>
    <property type="project" value="InterPro"/>
</dbReference>
<feature type="domain" description="Acyl-CoA dehydrogenase/oxidase N-terminal" evidence="9">
    <location>
        <begin position="10"/>
        <end position="124"/>
    </location>
</feature>
<comment type="caution">
    <text evidence="10">The sequence shown here is derived from an EMBL/GenBank/DDBJ whole genome shotgun (WGS) entry which is preliminary data.</text>
</comment>
<dbReference type="InterPro" id="IPR036250">
    <property type="entry name" value="AcylCo_DH-like_C"/>
</dbReference>
<dbReference type="AlphaFoldDB" id="A0A0L7MR29"/>
<proteinExistence type="inferred from homology"/>
<dbReference type="GO" id="GO:0005737">
    <property type="term" value="C:cytoplasm"/>
    <property type="evidence" value="ECO:0007669"/>
    <property type="project" value="TreeGrafter"/>
</dbReference>
<dbReference type="Gene3D" id="1.10.540.10">
    <property type="entry name" value="Acyl-CoA dehydrogenase/oxidase, N-terminal domain"/>
    <property type="match status" value="1"/>
</dbReference>
<evidence type="ECO:0000256" key="1">
    <source>
        <dbReference type="ARBA" id="ARBA00001974"/>
    </source>
</evidence>
<reference evidence="11" key="1">
    <citation type="submission" date="2014-06" db="EMBL/GenBank/DDBJ databases">
        <title>Draft genome sequence of C. testosteroni WDL7.</title>
        <authorList>
            <person name="Wu Y."/>
            <person name="Seshan H."/>
            <person name="Arumugam K."/>
        </authorList>
    </citation>
    <scope>NUCLEOTIDE SEQUENCE [LARGE SCALE GENOMIC DNA]</scope>
    <source>
        <strain evidence="11">WDL7</strain>
    </source>
</reference>
<dbReference type="Gene3D" id="2.40.110.10">
    <property type="entry name" value="Butyryl-CoA Dehydrogenase, subunit A, domain 2"/>
    <property type="match status" value="1"/>
</dbReference>
<evidence type="ECO:0000256" key="3">
    <source>
        <dbReference type="ARBA" id="ARBA00011738"/>
    </source>
</evidence>
<dbReference type="SUPFAM" id="SSF56645">
    <property type="entry name" value="Acyl-CoA dehydrogenase NM domain-like"/>
    <property type="match status" value="1"/>
</dbReference>
<name>A0A0L7MR29_COMTE</name>
<dbReference type="PATRIC" id="fig|285.49.peg.1138"/>
<evidence type="ECO:0000256" key="2">
    <source>
        <dbReference type="ARBA" id="ARBA00009347"/>
    </source>
</evidence>
<dbReference type="InterPro" id="IPR009100">
    <property type="entry name" value="AcylCoA_DH/oxidase_NM_dom_sf"/>
</dbReference>
<organism evidence="10 11">
    <name type="scientific">Comamonas testosteroni</name>
    <name type="common">Pseudomonas testosteroni</name>
    <dbReference type="NCBI Taxonomy" id="285"/>
    <lineage>
        <taxon>Bacteria</taxon>
        <taxon>Pseudomonadati</taxon>
        <taxon>Pseudomonadota</taxon>
        <taxon>Betaproteobacteria</taxon>
        <taxon>Burkholderiales</taxon>
        <taxon>Comamonadaceae</taxon>
        <taxon>Comamonas</taxon>
    </lineage>
</organism>
<evidence type="ECO:0000313" key="10">
    <source>
        <dbReference type="EMBL" id="KOC24399.1"/>
    </source>
</evidence>
<feature type="domain" description="Acyl-CoA oxidase/dehydrogenase middle" evidence="8">
    <location>
        <begin position="128"/>
        <end position="222"/>
    </location>
</feature>
<dbReference type="InterPro" id="IPR046373">
    <property type="entry name" value="Acyl-CoA_Oxase/DH_mid-dom_sf"/>
</dbReference>
<evidence type="ECO:0000313" key="11">
    <source>
        <dbReference type="Proteomes" id="UP000037442"/>
    </source>
</evidence>
<dbReference type="InterPro" id="IPR009075">
    <property type="entry name" value="AcylCo_DH/oxidase_C"/>
</dbReference>
<keyword evidence="4" id="KW-0285">Flavoprotein</keyword>
<evidence type="ECO:0000259" key="8">
    <source>
        <dbReference type="Pfam" id="PF02770"/>
    </source>
</evidence>
<dbReference type="InterPro" id="IPR006091">
    <property type="entry name" value="Acyl-CoA_Oxase/DH_mid-dom"/>
</dbReference>
<dbReference type="InterPro" id="IPR037069">
    <property type="entry name" value="AcylCoA_DH/ox_N_sf"/>
</dbReference>
<feature type="domain" description="Acyl-CoA dehydrogenase/oxidase C-terminal" evidence="7">
    <location>
        <begin position="234"/>
        <end position="382"/>
    </location>
</feature>
<evidence type="ECO:0000256" key="4">
    <source>
        <dbReference type="ARBA" id="ARBA00022630"/>
    </source>
</evidence>
<comment type="cofactor">
    <cofactor evidence="1">
        <name>FAD</name>
        <dbReference type="ChEBI" id="CHEBI:57692"/>
    </cofactor>
</comment>
<dbReference type="EMBL" id="JNVD01000013">
    <property type="protein sequence ID" value="KOC24399.1"/>
    <property type="molecule type" value="Genomic_DNA"/>
</dbReference>
<dbReference type="GO" id="GO:0003995">
    <property type="term" value="F:acyl-CoA dehydrogenase activity"/>
    <property type="evidence" value="ECO:0007669"/>
    <property type="project" value="TreeGrafter"/>
</dbReference>
<dbReference type="Pfam" id="PF00441">
    <property type="entry name" value="Acyl-CoA_dh_1"/>
    <property type="match status" value="1"/>
</dbReference>
<dbReference type="PANTHER" id="PTHR48083">
    <property type="entry name" value="MEDIUM-CHAIN SPECIFIC ACYL-COA DEHYDROGENASE, MITOCHONDRIAL-RELATED"/>
    <property type="match status" value="1"/>
</dbReference>
<dbReference type="RefSeq" id="WP_053282831.1">
    <property type="nucleotide sequence ID" value="NZ_JNVD01000013.1"/>
</dbReference>
<dbReference type="GO" id="GO:0033539">
    <property type="term" value="P:fatty acid beta-oxidation using acyl-CoA dehydrogenase"/>
    <property type="evidence" value="ECO:0007669"/>
    <property type="project" value="TreeGrafter"/>
</dbReference>
<keyword evidence="6" id="KW-0560">Oxidoreductase</keyword>
<dbReference type="Pfam" id="PF02771">
    <property type="entry name" value="Acyl-CoA_dh_N"/>
    <property type="match status" value="1"/>
</dbReference>
<dbReference type="Gene3D" id="1.20.140.10">
    <property type="entry name" value="Butyryl-CoA Dehydrogenase, subunit A, domain 3"/>
    <property type="match status" value="1"/>
</dbReference>
<evidence type="ECO:0000259" key="7">
    <source>
        <dbReference type="Pfam" id="PF00441"/>
    </source>
</evidence>
<dbReference type="CDD" id="cd00567">
    <property type="entry name" value="ACAD"/>
    <property type="match status" value="1"/>
</dbReference>
<protein>
    <submittedName>
        <fullName evidence="10">Acyl-CoA dehydrogenase</fullName>
    </submittedName>
</protein>
<dbReference type="PANTHER" id="PTHR48083:SF13">
    <property type="entry name" value="ACYL-COA DEHYDROGENASE FAMILY MEMBER 11"/>
    <property type="match status" value="1"/>
</dbReference>
<accession>A0A0L7MR29</accession>